<sequence>MMKLPARVTGARSV</sequence>
<reference evidence="1" key="1">
    <citation type="journal article" date="1987" name="Mol. Cell. Biol.">
        <title>Isolation of human cDNAs for asparagine synthetase and expression in Jensen rat sarcoma cells.</title>
        <authorList>
            <person name="Andrulis I.L."/>
            <person name="Chen J."/>
            <person name="Ray P.N."/>
        </authorList>
    </citation>
    <scope>NUCLEOTIDE SEQUENCE</scope>
</reference>
<accession>V9GZN1</accession>
<organism evidence="1">
    <name type="scientific">Homo sapiens</name>
    <name type="common">Human</name>
    <dbReference type="NCBI Taxonomy" id="9606"/>
    <lineage>
        <taxon>Eukaryota</taxon>
        <taxon>Metazoa</taxon>
        <taxon>Chordata</taxon>
        <taxon>Craniata</taxon>
        <taxon>Vertebrata</taxon>
        <taxon>Euteleostomi</taxon>
        <taxon>Mammalia</taxon>
        <taxon>Eutheria</taxon>
        <taxon>Euarchontoglires</taxon>
        <taxon>Primates</taxon>
        <taxon>Haplorrhini</taxon>
        <taxon>Catarrhini</taxon>
        <taxon>Hominidae</taxon>
        <taxon>Homo</taxon>
    </lineage>
</organism>
<evidence type="ECO:0000313" key="1">
    <source>
        <dbReference type="EMBL" id="AAA52755.1"/>
    </source>
</evidence>
<protein>
    <submittedName>
        <fullName evidence="1">ASNS protein</fullName>
    </submittedName>
</protein>
<dbReference type="EMBL" id="AH002722">
    <property type="protein sequence ID" value="AAA52755.1"/>
    <property type="molecule type" value="Genomic_DNA"/>
</dbReference>
<dbReference type="OrthoDB" id="409189at2759"/>
<name>V9GZN1_HUMAN</name>
<gene>
    <name evidence="1" type="primary">ASNS</name>
</gene>
<proteinExistence type="predicted"/>
<dbReference type="ChiTaRS" id="ASNS">
    <property type="organism name" value="human"/>
</dbReference>
<reference evidence="1" key="2">
    <citation type="journal article" date="1989" name="Genomics">
        <title>Molecular structure of the human asparagine synthetase gene.</title>
        <authorList>
            <person name="Zhang Y.P."/>
            <person name="Lambert M.A."/>
            <person name="Cairney A.E."/>
            <person name="Wills D."/>
            <person name="Ray P.N."/>
            <person name="Andrulis I.L."/>
        </authorList>
    </citation>
    <scope>NUCLEOTIDE SEQUENCE</scope>
</reference>